<dbReference type="PRINTS" id="PR00164">
    <property type="entry name" value="ABC2TRNSPORT"/>
</dbReference>
<proteinExistence type="inferred from homology"/>
<dbReference type="GO" id="GO:0015774">
    <property type="term" value="P:polysaccharide transport"/>
    <property type="evidence" value="ECO:0007669"/>
    <property type="project" value="UniProtKB-KW"/>
</dbReference>
<protein>
    <submittedName>
        <fullName evidence="12">ABC-2 type transporter</fullName>
    </submittedName>
</protein>
<feature type="transmembrane region" description="Helical" evidence="10">
    <location>
        <begin position="108"/>
        <end position="134"/>
    </location>
</feature>
<dbReference type="RefSeq" id="WP_007004362.1">
    <property type="nucleotide sequence ID" value="NZ_GG770779.1"/>
</dbReference>
<keyword evidence="13" id="KW-1185">Reference proteome</keyword>
<organism evidence="12 13">
    <name type="scientific">Pseudoroseomonas cervicalis ATCC 49957</name>
    <dbReference type="NCBI Taxonomy" id="525371"/>
    <lineage>
        <taxon>Bacteria</taxon>
        <taxon>Pseudomonadati</taxon>
        <taxon>Pseudomonadota</taxon>
        <taxon>Alphaproteobacteria</taxon>
        <taxon>Acetobacterales</taxon>
        <taxon>Roseomonadaceae</taxon>
        <taxon>Roseomonas</taxon>
    </lineage>
</organism>
<keyword evidence="3" id="KW-0813">Transport</keyword>
<evidence type="ECO:0000259" key="11">
    <source>
        <dbReference type="Pfam" id="PF01061"/>
    </source>
</evidence>
<dbReference type="GO" id="GO:0015920">
    <property type="term" value="P:lipopolysaccharide transport"/>
    <property type="evidence" value="ECO:0007669"/>
    <property type="project" value="TreeGrafter"/>
</dbReference>
<reference evidence="12 13" key="1">
    <citation type="submission" date="2010-04" db="EMBL/GenBank/DDBJ databases">
        <authorList>
            <person name="Qin X."/>
            <person name="Bachman B."/>
            <person name="Battles P."/>
            <person name="Bell A."/>
            <person name="Bess C."/>
            <person name="Bickham C."/>
            <person name="Chaboub L."/>
            <person name="Chen D."/>
            <person name="Coyle M."/>
            <person name="Deiros D.R."/>
            <person name="Dinh H."/>
            <person name="Forbes L."/>
            <person name="Fowler G."/>
            <person name="Francisco L."/>
            <person name="Fu Q."/>
            <person name="Gubbala S."/>
            <person name="Hale W."/>
            <person name="Han Y."/>
            <person name="Hemphill L."/>
            <person name="Highlander S.K."/>
            <person name="Hirani K."/>
            <person name="Hogues M."/>
            <person name="Jackson L."/>
            <person name="Jakkamsetti A."/>
            <person name="Javaid M."/>
            <person name="Jiang H."/>
            <person name="Korchina V."/>
            <person name="Kovar C."/>
            <person name="Lara F."/>
            <person name="Lee S."/>
            <person name="Mata R."/>
            <person name="Mathew T."/>
            <person name="Moen C."/>
            <person name="Morales K."/>
            <person name="Munidasa M."/>
            <person name="Nazareth L."/>
            <person name="Ngo R."/>
            <person name="Nguyen L."/>
            <person name="Okwuonu G."/>
            <person name="Ongeri F."/>
            <person name="Patil S."/>
            <person name="Petrosino J."/>
            <person name="Pham C."/>
            <person name="Pham P."/>
            <person name="Pu L.-L."/>
            <person name="Puazo M."/>
            <person name="Raj R."/>
            <person name="Reid J."/>
            <person name="Rouhana J."/>
            <person name="Saada N."/>
            <person name="Shang Y."/>
            <person name="Simmons D."/>
            <person name="Thornton R."/>
            <person name="Warren J."/>
            <person name="Weissenberger G."/>
            <person name="Zhang J."/>
            <person name="Zhang L."/>
            <person name="Zhou C."/>
            <person name="Zhu D."/>
            <person name="Muzny D."/>
            <person name="Worley K."/>
            <person name="Gibbs R."/>
        </authorList>
    </citation>
    <scope>NUCLEOTIDE SEQUENCE [LARGE SCALE GENOMIC DNA]</scope>
    <source>
        <strain evidence="12 13">ATCC 49957</strain>
    </source>
</reference>
<dbReference type="PANTHER" id="PTHR30413:SF10">
    <property type="entry name" value="CAPSULE POLYSACCHARIDE EXPORT INNER-MEMBRANE PROTEIN CTRC"/>
    <property type="match status" value="1"/>
</dbReference>
<comment type="caution">
    <text evidence="12">The sequence shown here is derived from an EMBL/GenBank/DDBJ whole genome shotgun (WGS) entry which is preliminary data.</text>
</comment>
<feature type="transmembrane region" description="Helical" evidence="10">
    <location>
        <begin position="235"/>
        <end position="253"/>
    </location>
</feature>
<keyword evidence="8" id="KW-0625">Polysaccharide transport</keyword>
<keyword evidence="7 10" id="KW-1133">Transmembrane helix</keyword>
<accession>D5RLI4</accession>
<evidence type="ECO:0000256" key="3">
    <source>
        <dbReference type="ARBA" id="ARBA00022448"/>
    </source>
</evidence>
<evidence type="ECO:0000256" key="5">
    <source>
        <dbReference type="ARBA" id="ARBA00022597"/>
    </source>
</evidence>
<feature type="transmembrane region" description="Helical" evidence="10">
    <location>
        <begin position="38"/>
        <end position="58"/>
    </location>
</feature>
<dbReference type="HOGENOM" id="CLU_060703_5_1_5"/>
<keyword evidence="9 10" id="KW-0472">Membrane</keyword>
<evidence type="ECO:0000256" key="1">
    <source>
        <dbReference type="ARBA" id="ARBA00004651"/>
    </source>
</evidence>
<evidence type="ECO:0000313" key="12">
    <source>
        <dbReference type="EMBL" id="EFH11838.1"/>
    </source>
</evidence>
<evidence type="ECO:0000256" key="2">
    <source>
        <dbReference type="ARBA" id="ARBA00007783"/>
    </source>
</evidence>
<keyword evidence="5" id="KW-0762">Sugar transport</keyword>
<comment type="similarity">
    <text evidence="2">Belongs to the ABC-2 integral membrane protein family.</text>
</comment>
<dbReference type="Proteomes" id="UP000005324">
    <property type="component" value="Unassembled WGS sequence"/>
</dbReference>
<feature type="domain" description="ABC-2 type transporter transmembrane" evidence="11">
    <location>
        <begin position="19"/>
        <end position="225"/>
    </location>
</feature>
<gene>
    <name evidence="12" type="ORF">HMPREF0731_1945</name>
</gene>
<dbReference type="EMBL" id="ADVL01000316">
    <property type="protein sequence ID" value="EFH11838.1"/>
    <property type="molecule type" value="Genomic_DNA"/>
</dbReference>
<evidence type="ECO:0000256" key="8">
    <source>
        <dbReference type="ARBA" id="ARBA00023047"/>
    </source>
</evidence>
<dbReference type="InterPro" id="IPR000412">
    <property type="entry name" value="ABC_2_transport"/>
</dbReference>
<dbReference type="GO" id="GO:0043190">
    <property type="term" value="C:ATP-binding cassette (ABC) transporter complex"/>
    <property type="evidence" value="ECO:0007669"/>
    <property type="project" value="InterPro"/>
</dbReference>
<evidence type="ECO:0000313" key="13">
    <source>
        <dbReference type="Proteomes" id="UP000005324"/>
    </source>
</evidence>
<dbReference type="Pfam" id="PF01061">
    <property type="entry name" value="ABC2_membrane"/>
    <property type="match status" value="1"/>
</dbReference>
<feature type="transmembrane region" description="Helical" evidence="10">
    <location>
        <begin position="179"/>
        <end position="197"/>
    </location>
</feature>
<keyword evidence="4" id="KW-1003">Cell membrane</keyword>
<dbReference type="PANTHER" id="PTHR30413">
    <property type="entry name" value="INNER MEMBRANE TRANSPORT PERMEASE"/>
    <property type="match status" value="1"/>
</dbReference>
<comment type="subcellular location">
    <subcellularLocation>
        <location evidence="1">Cell membrane</location>
        <topology evidence="1">Multi-pass membrane protein</topology>
    </subcellularLocation>
</comment>
<dbReference type="GO" id="GO:0140359">
    <property type="term" value="F:ABC-type transporter activity"/>
    <property type="evidence" value="ECO:0007669"/>
    <property type="project" value="InterPro"/>
</dbReference>
<evidence type="ECO:0000256" key="9">
    <source>
        <dbReference type="ARBA" id="ARBA00023136"/>
    </source>
</evidence>
<dbReference type="OrthoDB" id="8479094at2"/>
<feature type="transmembrane region" description="Helical" evidence="10">
    <location>
        <begin position="146"/>
        <end position="167"/>
    </location>
</feature>
<evidence type="ECO:0000256" key="7">
    <source>
        <dbReference type="ARBA" id="ARBA00022989"/>
    </source>
</evidence>
<dbReference type="InterPro" id="IPR013525">
    <property type="entry name" value="ABC2_TM"/>
</dbReference>
<name>D5RLI4_9PROT</name>
<sequence>MDIPRREPSGLVATQFRIIGALFMRELLTRFGNSRIGYVWLIAEPMMLAVAISTLHVVSGHGLGNGVPTFLFYAMGYTPFVMFRSIVNRGSNVIDANMSLLYHRNITLLDAAIARNLMEAAVCSMIITLFMIAAVLIFDEWPHEPALFYFGLMLSALLAHGLSMLLAGLQVFIDGLDRFTHPLTYLLMPISATFYMLSNLPNEARELLLWNPLVSVHEMNRWAMFGDRIHPYYDIPYVLLWIIGLNVLGMAALRAARPRLTLME</sequence>
<evidence type="ECO:0000256" key="4">
    <source>
        <dbReference type="ARBA" id="ARBA00022475"/>
    </source>
</evidence>
<feature type="transmembrane region" description="Helical" evidence="10">
    <location>
        <begin position="70"/>
        <end position="87"/>
    </location>
</feature>
<evidence type="ECO:0000256" key="10">
    <source>
        <dbReference type="SAM" id="Phobius"/>
    </source>
</evidence>
<keyword evidence="6 10" id="KW-0812">Transmembrane</keyword>
<dbReference type="AlphaFoldDB" id="D5RLI4"/>
<evidence type="ECO:0000256" key="6">
    <source>
        <dbReference type="ARBA" id="ARBA00022692"/>
    </source>
</evidence>